<dbReference type="PANTHER" id="PTHR12601">
    <property type="entry name" value="EUKARYOTIC TRANSLATION INITIATION FACTOR 3 SUBUNIT EIF-3"/>
    <property type="match status" value="1"/>
</dbReference>
<dbReference type="InterPro" id="IPR025697">
    <property type="entry name" value="CLU_dom"/>
</dbReference>
<feature type="domain" description="Clu" evidence="2">
    <location>
        <begin position="283"/>
        <end position="359"/>
    </location>
</feature>
<dbReference type="Pfam" id="PF05303">
    <property type="entry name" value="GSKIP_dom"/>
    <property type="match status" value="1"/>
</dbReference>
<evidence type="ECO:0000256" key="1">
    <source>
        <dbReference type="ARBA" id="ARBA00022490"/>
    </source>
</evidence>
<dbReference type="EMBL" id="JO495284">
    <property type="protein sequence ID" value="AEL98747.1"/>
    <property type="molecule type" value="mRNA"/>
</dbReference>
<dbReference type="InterPro" id="IPR027523">
    <property type="entry name" value="CLU_prot"/>
</dbReference>
<dbReference type="Pfam" id="PF15044">
    <property type="entry name" value="CLU_N"/>
    <property type="match status" value="1"/>
</dbReference>
<protein>
    <submittedName>
        <fullName evidence="3">Tetratricopeptide repeat (TPR)-containing protein</fullName>
    </submittedName>
</protein>
<proteinExistence type="evidence at transcript level"/>
<dbReference type="InterPro" id="IPR028275">
    <property type="entry name" value="CLU_N"/>
</dbReference>
<dbReference type="AlphaFoldDB" id="G5DW50"/>
<dbReference type="GO" id="GO:0005737">
    <property type="term" value="C:cytoplasm"/>
    <property type="evidence" value="ECO:0007669"/>
    <property type="project" value="TreeGrafter"/>
</dbReference>
<dbReference type="Gene3D" id="3.30.2280.10">
    <property type="entry name" value="Hypothetical protein (hspc210)"/>
    <property type="match status" value="1"/>
</dbReference>
<accession>G5DW50</accession>
<name>G5DW50_SILLA</name>
<dbReference type="PANTHER" id="PTHR12601:SF6">
    <property type="entry name" value="CLUSTERED MITOCHONDRIA PROTEIN HOMOLOG"/>
    <property type="match status" value="1"/>
</dbReference>
<reference evidence="3" key="1">
    <citation type="journal article" date="2011" name="Curr. Biol.">
        <title>Preservation of the y transcriptome in a 10-million-year-old plant sex chromosome system.</title>
        <authorList>
            <person name="Bergero R."/>
            <person name="Charlesworth D."/>
        </authorList>
    </citation>
    <scope>NUCLEOTIDE SEQUENCE</scope>
    <source>
        <tissue evidence="3">Male and female bud flowers</tissue>
    </source>
</reference>
<dbReference type="InterPro" id="IPR023231">
    <property type="entry name" value="GSKIP_dom_sf"/>
</dbReference>
<feature type="non-terminal residue" evidence="3">
    <location>
        <position position="1"/>
    </location>
</feature>
<organism evidence="3">
    <name type="scientific">Silene latifolia</name>
    <name type="common">White campion</name>
    <name type="synonym">Bladder campion</name>
    <dbReference type="NCBI Taxonomy" id="37657"/>
    <lineage>
        <taxon>Eukaryota</taxon>
        <taxon>Viridiplantae</taxon>
        <taxon>Streptophyta</taxon>
        <taxon>Embryophyta</taxon>
        <taxon>Tracheophyta</taxon>
        <taxon>Spermatophyta</taxon>
        <taxon>Magnoliopsida</taxon>
        <taxon>eudicotyledons</taxon>
        <taxon>Gunneridae</taxon>
        <taxon>Pentapetalae</taxon>
        <taxon>Caryophyllales</taxon>
        <taxon>Caryophyllaceae</taxon>
        <taxon>Sileneae</taxon>
        <taxon>Silene</taxon>
        <taxon>Silene subgen. Behenantha</taxon>
        <taxon>Silene sect. Melandrium</taxon>
    </lineage>
</organism>
<keyword evidence="1" id="KW-0963">Cytoplasm</keyword>
<feature type="non-terminal residue" evidence="3">
    <location>
        <position position="359"/>
    </location>
</feature>
<dbReference type="InterPro" id="IPR007967">
    <property type="entry name" value="GSKIP_dom"/>
</dbReference>
<dbReference type="SUPFAM" id="SSF103107">
    <property type="entry name" value="Hypothetical protein c14orf129, hspc210"/>
    <property type="match status" value="1"/>
</dbReference>
<dbReference type="Pfam" id="PF13236">
    <property type="entry name" value="CLU"/>
    <property type="match status" value="1"/>
</dbReference>
<sequence length="359" mass="40136">RQGELHLYPVSVKTFGGDKLELQLNPGDSVMDVRQFLLDAPETCFFTCYDLLLHTKDGAVHSLEDYNEISEVADITTGDCSLEMVSAYYDDRSVRFHVHRTRELLSVSTLHASHSTSLALEHERLRSTSETKQDSVKAVPEMEGFGFMEDVTSCFSKLFPSSPKEIKCVESLVFSSLNPPPTHRRLVGDLIYLDVITLEGSNFCVSGTTQGFYVNSTAGNCLDPKPAKSSFEATTLIGLMQKISPKFKKAFKEILEQKASAHPFENVQAFLPPNSWLAPYPPPGHRRDATRAENAITLTYGSELIGMQRDWNEELQSCREFPHTTPQERILRNRALYKVTSDFVEAAMNGAVGVINKCI</sequence>
<dbReference type="FunFam" id="3.30.2280.10:FF:000002">
    <property type="entry name" value="Clustered mitochondria protein homolog"/>
    <property type="match status" value="1"/>
</dbReference>
<evidence type="ECO:0000313" key="3">
    <source>
        <dbReference type="EMBL" id="AEL98747.1"/>
    </source>
</evidence>
<dbReference type="PROSITE" id="PS51823">
    <property type="entry name" value="CLU"/>
    <property type="match status" value="1"/>
</dbReference>
<evidence type="ECO:0000259" key="2">
    <source>
        <dbReference type="PROSITE" id="PS51823"/>
    </source>
</evidence>